<dbReference type="AlphaFoldDB" id="A0A5C6G882"/>
<gene>
    <name evidence="1" type="ORF">ED733_005274</name>
</gene>
<sequence>MIRSAARLLPADSSLALNKAPHLLRPRAFRKRLDKNNEIYYTRVRKGLAYDPDPEKEYDFFEMPNLLLDLDAEGTRHVRSVADADETSMATKWAASPRYMAVKSRLKAFEEQLYESRKKVQDVLTQPTNIWRITRHDIVSAALQGPSDAQRKPARESTPAAIISGTKNTSISSGNAALIEKLCLENGIPPHAVDDDLLLLHWMTLRYKGLRYKTFHHKSLTRPSQKRQLPVATVKQLKQALRAQRTIVGVRRLVFQALSAGVSTVSFQNNTKSAKNLPQQLRFTCAVILGRDDLNRDLYRQTLTFLGNLSERLSSQGVHLGPILCGLALKLSAEMGSLEASSGWLNRTYQIDSKGEFCMEDVLSALTSLENSLRDQGPVTLQTVEQRQLLFQLLTGIDENNTMATDSFRSFGATFLLNQSSPDTARRVYYAYIALLGHLGAARTLWREWRELPAAVSKDGDVVLGFCHALKRAIHVMPALDGESAPNVSLDECATLDYHAIETQDPVSWLPRSGGDMAEPVGAKLAAYRSILALPLKECIKGVGTW</sequence>
<reference evidence="2" key="1">
    <citation type="submission" date="2018-12" db="EMBL/GenBank/DDBJ databases">
        <title>The complete genome of Metarhizium rileyi, a key fungal pathogen of Lepidoptera.</title>
        <authorList>
            <person name="Binneck E."/>
            <person name="Lastra C.C.L."/>
            <person name="Sosa-Gomez D.R."/>
        </authorList>
    </citation>
    <scope>NUCLEOTIDE SEQUENCE [LARGE SCALE GENOMIC DNA]</scope>
    <source>
        <strain evidence="2">Cep018-CH2</strain>
    </source>
</reference>
<comment type="caution">
    <text evidence="1">The sequence shown here is derived from an EMBL/GenBank/DDBJ whole genome shotgun (WGS) entry which is preliminary data.</text>
</comment>
<proteinExistence type="predicted"/>
<evidence type="ECO:0000313" key="2">
    <source>
        <dbReference type="Proteomes" id="UP000317257"/>
    </source>
</evidence>
<dbReference type="EMBL" id="SBHS01000016">
    <property type="protein sequence ID" value="TWU73724.1"/>
    <property type="molecule type" value="Genomic_DNA"/>
</dbReference>
<accession>A0A5C6G882</accession>
<name>A0A5C6G882_METRR</name>
<organism evidence="1 2">
    <name type="scientific">Metarhizium rileyi (strain RCEF 4871)</name>
    <name type="common">Nomuraea rileyi</name>
    <dbReference type="NCBI Taxonomy" id="1649241"/>
    <lineage>
        <taxon>Eukaryota</taxon>
        <taxon>Fungi</taxon>
        <taxon>Dikarya</taxon>
        <taxon>Ascomycota</taxon>
        <taxon>Pezizomycotina</taxon>
        <taxon>Sordariomycetes</taxon>
        <taxon>Hypocreomycetidae</taxon>
        <taxon>Hypocreales</taxon>
        <taxon>Clavicipitaceae</taxon>
        <taxon>Metarhizium</taxon>
    </lineage>
</organism>
<protein>
    <submittedName>
        <fullName evidence="1">Uncharacterized protein</fullName>
    </submittedName>
</protein>
<dbReference type="Proteomes" id="UP000317257">
    <property type="component" value="Unassembled WGS sequence"/>
</dbReference>
<evidence type="ECO:0000313" key="1">
    <source>
        <dbReference type="EMBL" id="TWU73724.1"/>
    </source>
</evidence>